<sequence length="1452" mass="158991">MLLARGPKQKRTRPSDPHPAAALPEACQLALAVLPHMRHDVPEDRRRADRFAAVALLGIRRGEPTAWDLALVLLTNGWSDAFAPALDPLADAVGEAVTTKFPTGLPALLPLLDALPPARASAALAETVLDRMKHALTPPLEKRQTSNVPYVLAALPTYMECATFARGTGCDRWFEEEASVQLRVRYAADVFSNHISPTFEAFACGRLPPIASRQSQSASGTPRRRARGNTNHAIQALSVQVARSLRGLEKDVLDATFETVAKSFVSCLDEKNPEEPLDRYLQLLNCGEENAALPSAFGAAVLLEIIKTRPGEMLATHTRVLSLALSSKAFGSGATSSTSAAMQFSSREFSSELMAYVKAVLRHLEGTGKSQDMNENGYVRTCIGEAYSWMYWVANADEKAQVLDQIIESVEPFDNEENTLCLLGEFLRAHRRRRERVGLSQWTAIKGPRLEGIVVDAANRMHKGDSVHALSFVTTASDPQGGACMPLSVLRRVAEVSMQQVQEAKDRFDCDELLVVLLRSPAKYMDSEQSFKDLLDYAFLRAVASDAVYAQVLCMLLLLAPATCKEHVCRMIALVTEQSGISGKEGSEDNVLRAKIIVQLVSDTSQHVGSESVAICEEILSRSNPQLTHELLQNASMSIIFGNGSATDVRQDLRHDLFLDTFEEVSVAGGHDEIEAKMQTFLQTRDPQAKSQIARLAAARILHGSNEALCRLLFNTCHESVTDTDEWTSIANGIAEELLLSFPLPKGGDTRNKFSRVPLVVRVCIAASDGAFLDSFKELVETTVKMVRRDPLALDGQIALDILSAAFVTKNEDDNDDFSVADTSRSSSKLPDWLLQSAMVVLVAVRRCLERPLAASKTSIELLEKHGACFFASLLRRASLDELRQDDLRFWALRTRDILRYYTRMGASTSKERLASASTLGAALVELTALGQVVHPDVIDEICHYAGWAAALLLSGPEASGPRNKMAGMSLLKRGSVSSSNLVLKAVERGVFLGLDGEIPIDIETVYDLAPQLASHNSFVRKAVLTLLSFAAAVDLPEKVADAFPKDGFSDEAKEIKFVTNQTPAPLRLALEWPHIEGTSDPKESADFAVRELGYFLAWRLFLDLIKTDEQTGSVELDGDVQEDVSFRRVGITFLRSRPELYAQFFNKCVEVVVDGSMTERVAAGMAAAEALQVEERAAQGMQLVRPPQDSQDDETEPVDVKQYQFDADSAMDEEVGKAAGIAFARALQRLPALSRQHVTDSLDRGTALRVESFVRKKISPLLIAAEIRKVKEWGAFGGGRTSLPKAGPSSSSAPTPAAAPEVEGDGDGELSARGSVAGREVWATYTFSDVTLEIGMRLPDVFPLNIVEVEARSRIGMSEARWRKTLLGMTTLLRAKDGTLAEAVELWRRNLDKTFQGAEECPICYSVLHLTTAALPRMQCRTCKNLFHSECLCKWFTKSNSSACPLCRSAF</sequence>
<dbReference type="GeneID" id="17319337"/>
<dbReference type="EC" id="2.3.2.27" evidence="5 15"/>
<feature type="domain" description="RING-type" evidence="17">
    <location>
        <begin position="1402"/>
        <end position="1449"/>
    </location>
</feature>
<dbReference type="GO" id="GO:0043023">
    <property type="term" value="F:ribosomal large subunit binding"/>
    <property type="evidence" value="ECO:0007669"/>
    <property type="project" value="TreeGrafter"/>
</dbReference>
<evidence type="ECO:0000256" key="1">
    <source>
        <dbReference type="ARBA" id="ARBA00000900"/>
    </source>
</evidence>
<dbReference type="STRING" id="2769.R7QV20"/>
<evidence type="ECO:0000256" key="5">
    <source>
        <dbReference type="ARBA" id="ARBA00012483"/>
    </source>
</evidence>
<dbReference type="PANTHER" id="PTHR12389:SF0">
    <property type="entry name" value="E3 UBIQUITIN-PROTEIN LIGASE LISTERIN"/>
    <property type="match status" value="1"/>
</dbReference>
<comment type="pathway">
    <text evidence="3 15">Protein modification; protein ubiquitination.</text>
</comment>
<dbReference type="Pfam" id="PF22999">
    <property type="entry name" value="LTN1_E3_ligase_6th"/>
    <property type="match status" value="1"/>
</dbReference>
<dbReference type="GO" id="GO:0005829">
    <property type="term" value="C:cytosol"/>
    <property type="evidence" value="ECO:0007669"/>
    <property type="project" value="UniProtKB-SubCell"/>
</dbReference>
<dbReference type="Gramene" id="CDF41326">
    <property type="protein sequence ID" value="CDF41326"/>
    <property type="gene ID" value="CHC_T00007842001"/>
</dbReference>
<dbReference type="InterPro" id="IPR039804">
    <property type="entry name" value="RING-CH-C4HC3_LTN1"/>
</dbReference>
<comment type="subunit">
    <text evidence="15">Component of the ribosome quality control complex (RQC).</text>
</comment>
<gene>
    <name evidence="18" type="ORF">CHC_T00007842001</name>
</gene>
<dbReference type="FunFam" id="3.30.40.10:FF:000038">
    <property type="entry name" value="E3 ubiquitin-protein ligase listerin"/>
    <property type="match status" value="1"/>
</dbReference>
<evidence type="ECO:0000256" key="9">
    <source>
        <dbReference type="ARBA" id="ARBA00022723"/>
    </source>
</evidence>
<keyword evidence="12 15" id="KW-0833">Ubl conjugation pathway</keyword>
<dbReference type="GO" id="GO:1990112">
    <property type="term" value="C:RQC complex"/>
    <property type="evidence" value="ECO:0007669"/>
    <property type="project" value="UniProtKB-UniRule"/>
</dbReference>
<dbReference type="GO" id="GO:0061630">
    <property type="term" value="F:ubiquitin protein ligase activity"/>
    <property type="evidence" value="ECO:0007669"/>
    <property type="project" value="UniProtKB-UniRule"/>
</dbReference>
<evidence type="ECO:0000256" key="7">
    <source>
        <dbReference type="ARBA" id="ARBA00022490"/>
    </source>
</evidence>
<dbReference type="GO" id="GO:1990116">
    <property type="term" value="P:ribosome-associated ubiquitin-dependent protein catabolic process"/>
    <property type="evidence" value="ECO:0007669"/>
    <property type="project" value="UniProtKB-UniRule"/>
</dbReference>
<evidence type="ECO:0000256" key="15">
    <source>
        <dbReference type="RuleBase" id="RU367090"/>
    </source>
</evidence>
<dbReference type="Pfam" id="PF13639">
    <property type="entry name" value="zf-RING_2"/>
    <property type="match status" value="1"/>
</dbReference>
<organism evidence="18 19">
    <name type="scientific">Chondrus crispus</name>
    <name type="common">Carrageen Irish moss</name>
    <name type="synonym">Polymorpha crispa</name>
    <dbReference type="NCBI Taxonomy" id="2769"/>
    <lineage>
        <taxon>Eukaryota</taxon>
        <taxon>Rhodophyta</taxon>
        <taxon>Florideophyceae</taxon>
        <taxon>Rhodymeniophycidae</taxon>
        <taxon>Gigartinales</taxon>
        <taxon>Gigartinaceae</taxon>
        <taxon>Chondrus</taxon>
    </lineage>
</organism>
<dbReference type="InterPro" id="IPR039795">
    <property type="entry name" value="LTN1/Rkr1"/>
</dbReference>
<evidence type="ECO:0000256" key="8">
    <source>
        <dbReference type="ARBA" id="ARBA00022679"/>
    </source>
</evidence>
<dbReference type="Proteomes" id="UP000012073">
    <property type="component" value="Unassembled WGS sequence"/>
</dbReference>
<evidence type="ECO:0000313" key="19">
    <source>
        <dbReference type="Proteomes" id="UP000012073"/>
    </source>
</evidence>
<dbReference type="EMBL" id="HG002355">
    <property type="protein sequence ID" value="CDF41326.1"/>
    <property type="molecule type" value="Genomic_DNA"/>
</dbReference>
<keyword evidence="8 15" id="KW-0808">Transferase</keyword>
<dbReference type="InterPro" id="IPR054477">
    <property type="entry name" value="LTN1_E3_ligase_6th"/>
</dbReference>
<evidence type="ECO:0000256" key="3">
    <source>
        <dbReference type="ARBA" id="ARBA00004906"/>
    </source>
</evidence>
<evidence type="ECO:0000256" key="13">
    <source>
        <dbReference type="ARBA" id="ARBA00022833"/>
    </source>
</evidence>
<evidence type="ECO:0000313" key="18">
    <source>
        <dbReference type="EMBL" id="CDF41326.1"/>
    </source>
</evidence>
<keyword evidence="19" id="KW-1185">Reference proteome</keyword>
<dbReference type="SUPFAM" id="SSF57850">
    <property type="entry name" value="RING/U-box"/>
    <property type="match status" value="1"/>
</dbReference>
<dbReference type="GO" id="GO:0072344">
    <property type="term" value="P:rescue of stalled ribosome"/>
    <property type="evidence" value="ECO:0007669"/>
    <property type="project" value="UniProtKB-UniRule"/>
</dbReference>
<proteinExistence type="inferred from homology"/>
<dbReference type="PROSITE" id="PS50089">
    <property type="entry name" value="ZF_RING_2"/>
    <property type="match status" value="1"/>
</dbReference>
<comment type="similarity">
    <text evidence="4 15">Belongs to the LTN1 family.</text>
</comment>
<dbReference type="RefSeq" id="XP_005711620.1">
    <property type="nucleotide sequence ID" value="XM_005711563.1"/>
</dbReference>
<evidence type="ECO:0000256" key="2">
    <source>
        <dbReference type="ARBA" id="ARBA00004514"/>
    </source>
</evidence>
<accession>R7QV20</accession>
<feature type="region of interest" description="Disordered" evidence="16">
    <location>
        <begin position="1280"/>
        <end position="1313"/>
    </location>
</feature>
<keyword evidence="10" id="KW-0677">Repeat</keyword>
<dbReference type="InterPro" id="IPR001841">
    <property type="entry name" value="Znf_RING"/>
</dbReference>
<evidence type="ECO:0000256" key="14">
    <source>
        <dbReference type="PROSITE-ProRule" id="PRU00175"/>
    </source>
</evidence>
<dbReference type="PANTHER" id="PTHR12389">
    <property type="entry name" value="ZINC FINGER PROTEIN 294"/>
    <property type="match status" value="1"/>
</dbReference>
<evidence type="ECO:0000256" key="11">
    <source>
        <dbReference type="ARBA" id="ARBA00022771"/>
    </source>
</evidence>
<comment type="subcellular location">
    <subcellularLocation>
        <location evidence="2">Cytoplasm</location>
        <location evidence="2">Cytosol</location>
    </subcellularLocation>
</comment>
<dbReference type="Pfam" id="PF23009">
    <property type="entry name" value="UBC_like"/>
    <property type="match status" value="1"/>
</dbReference>
<evidence type="ECO:0000256" key="12">
    <source>
        <dbReference type="ARBA" id="ARBA00022786"/>
    </source>
</evidence>
<evidence type="ECO:0000256" key="4">
    <source>
        <dbReference type="ARBA" id="ARBA00007997"/>
    </source>
</evidence>
<name>R7QV20_CHOCR</name>
<keyword evidence="11 14" id="KW-0863">Zinc-finger</keyword>
<keyword evidence="7" id="KW-0963">Cytoplasm</keyword>
<keyword evidence="9 15" id="KW-0479">Metal-binding</keyword>
<dbReference type="GO" id="GO:0008270">
    <property type="term" value="F:zinc ion binding"/>
    <property type="evidence" value="ECO:0007669"/>
    <property type="project" value="UniProtKB-KW"/>
</dbReference>
<dbReference type="CDD" id="cd16491">
    <property type="entry name" value="RING-CH-C4HC3_LTN1"/>
    <property type="match status" value="1"/>
</dbReference>
<comment type="catalytic activity">
    <reaction evidence="1 15">
        <text>S-ubiquitinyl-[E2 ubiquitin-conjugating enzyme]-L-cysteine + [acceptor protein]-L-lysine = [E2 ubiquitin-conjugating enzyme]-L-cysteine + N(6)-ubiquitinyl-[acceptor protein]-L-lysine.</text>
        <dbReference type="EC" id="2.3.2.27"/>
    </reaction>
</comment>
<dbReference type="KEGG" id="ccp:CHC_T00007842001"/>
<feature type="compositionally biased region" description="Low complexity" evidence="16">
    <location>
        <begin position="1283"/>
        <end position="1301"/>
    </location>
</feature>
<dbReference type="UniPathway" id="UPA00143"/>
<comment type="function">
    <text evidence="15">E3 ubiquitin-protein ligase. Component of the ribosome quality control complex (RQC), a ribosome-associated complex that mediates ubiquitination and extraction of incompletely synthesized nascent chains for proteasomal degradation.</text>
</comment>
<reference evidence="19" key="1">
    <citation type="journal article" date="2013" name="Proc. Natl. Acad. Sci. U.S.A.">
        <title>Genome structure and metabolic features in the red seaweed Chondrus crispus shed light on evolution of the Archaeplastida.</title>
        <authorList>
            <person name="Collen J."/>
            <person name="Porcel B."/>
            <person name="Carre W."/>
            <person name="Ball S.G."/>
            <person name="Chaparro C."/>
            <person name="Tonon T."/>
            <person name="Barbeyron T."/>
            <person name="Michel G."/>
            <person name="Noel B."/>
            <person name="Valentin K."/>
            <person name="Elias M."/>
            <person name="Artiguenave F."/>
            <person name="Arun A."/>
            <person name="Aury J.M."/>
            <person name="Barbosa-Neto J.F."/>
            <person name="Bothwell J.H."/>
            <person name="Bouget F.Y."/>
            <person name="Brillet L."/>
            <person name="Cabello-Hurtado F."/>
            <person name="Capella-Gutierrez S."/>
            <person name="Charrier B."/>
            <person name="Cladiere L."/>
            <person name="Cock J.M."/>
            <person name="Coelho S.M."/>
            <person name="Colleoni C."/>
            <person name="Czjzek M."/>
            <person name="Da Silva C."/>
            <person name="Delage L."/>
            <person name="Denoeud F."/>
            <person name="Deschamps P."/>
            <person name="Dittami S.M."/>
            <person name="Gabaldon T."/>
            <person name="Gachon C.M."/>
            <person name="Groisillier A."/>
            <person name="Herve C."/>
            <person name="Jabbari K."/>
            <person name="Katinka M."/>
            <person name="Kloareg B."/>
            <person name="Kowalczyk N."/>
            <person name="Labadie K."/>
            <person name="Leblanc C."/>
            <person name="Lopez P.J."/>
            <person name="McLachlan D.H."/>
            <person name="Meslet-Cladiere L."/>
            <person name="Moustafa A."/>
            <person name="Nehr Z."/>
            <person name="Nyvall Collen P."/>
            <person name="Panaud O."/>
            <person name="Partensky F."/>
            <person name="Poulain J."/>
            <person name="Rensing S.A."/>
            <person name="Rousvoal S."/>
            <person name="Samson G."/>
            <person name="Symeonidi A."/>
            <person name="Weissenbach J."/>
            <person name="Zambounis A."/>
            <person name="Wincker P."/>
            <person name="Boyen C."/>
        </authorList>
    </citation>
    <scope>NUCLEOTIDE SEQUENCE [LARGE SCALE GENOMIC DNA]</scope>
    <source>
        <strain evidence="19">cv. Stackhouse</strain>
    </source>
</reference>
<dbReference type="GO" id="GO:0016567">
    <property type="term" value="P:protein ubiquitination"/>
    <property type="evidence" value="ECO:0007669"/>
    <property type="project" value="UniProtKB-UniPathway"/>
</dbReference>
<dbReference type="InterPro" id="IPR054478">
    <property type="entry name" value="LTN1_UBC"/>
</dbReference>
<feature type="region of interest" description="Disordered" evidence="16">
    <location>
        <begin position="1"/>
        <end position="21"/>
    </location>
</feature>
<evidence type="ECO:0000256" key="6">
    <source>
        <dbReference type="ARBA" id="ARBA00017157"/>
    </source>
</evidence>
<dbReference type="Gene3D" id="3.30.40.10">
    <property type="entry name" value="Zinc/RING finger domain, C3HC4 (zinc finger)"/>
    <property type="match status" value="1"/>
</dbReference>
<evidence type="ECO:0000256" key="10">
    <source>
        <dbReference type="ARBA" id="ARBA00022737"/>
    </source>
</evidence>
<dbReference type="InterPro" id="IPR013083">
    <property type="entry name" value="Znf_RING/FYVE/PHD"/>
</dbReference>
<evidence type="ECO:0000256" key="16">
    <source>
        <dbReference type="SAM" id="MobiDB-lite"/>
    </source>
</evidence>
<dbReference type="OrthoDB" id="6108at2759"/>
<keyword evidence="13 15" id="KW-0862">Zinc</keyword>
<protein>
    <recommendedName>
        <fullName evidence="6 15">E3 ubiquitin-protein ligase listerin</fullName>
        <ecNumber evidence="5 15">2.3.2.27</ecNumber>
    </recommendedName>
    <alternativeName>
        <fullName evidence="15">RING-type E3 ubiquitin transferase listerin</fullName>
    </alternativeName>
</protein>
<evidence type="ECO:0000259" key="17">
    <source>
        <dbReference type="PROSITE" id="PS50089"/>
    </source>
</evidence>